<sequence length="110" mass="11991">MGPFWPHVIQQCVDWLIPFGCGGLAGWTARTVRQLAALKTGMQDLLRAQLIQIHGSTVAVGRPVPVDLKEEADRVYQSYHALGGNGTGTRLHDEIMSAHVKDDNLMGGNQ</sequence>
<protein>
    <submittedName>
        <fullName evidence="1">Uncharacterized protein</fullName>
    </submittedName>
</protein>
<dbReference type="EMBL" id="WBSO01000024">
    <property type="protein sequence ID" value="KAB8292591.1"/>
    <property type="molecule type" value="Genomic_DNA"/>
</dbReference>
<accession>A0A6A2V5X8</accession>
<organism evidence="1 2">
    <name type="scientific">Bifidobacterium apri</name>
    <dbReference type="NCBI Taxonomy" id="1769423"/>
    <lineage>
        <taxon>Bacteria</taxon>
        <taxon>Bacillati</taxon>
        <taxon>Actinomycetota</taxon>
        <taxon>Actinomycetes</taxon>
        <taxon>Bifidobacteriales</taxon>
        <taxon>Bifidobacteriaceae</taxon>
        <taxon>Bifidobacterium</taxon>
    </lineage>
</organism>
<comment type="caution">
    <text evidence="1">The sequence shown here is derived from an EMBL/GenBank/DDBJ whole genome shotgun (WGS) entry which is preliminary data.</text>
</comment>
<evidence type="ECO:0000313" key="1">
    <source>
        <dbReference type="EMBL" id="KAB8292591.1"/>
    </source>
</evidence>
<evidence type="ECO:0000313" key="2">
    <source>
        <dbReference type="Proteomes" id="UP000440041"/>
    </source>
</evidence>
<dbReference type="AlphaFoldDB" id="A0A6A2V5X8"/>
<proteinExistence type="predicted"/>
<gene>
    <name evidence="1" type="ORF">DSM100238_1802</name>
</gene>
<reference evidence="1 2" key="1">
    <citation type="submission" date="2019-09" db="EMBL/GenBank/DDBJ databases">
        <title>Characterization of the phylogenetic diversity of two novel species belonging to the genus Bifidobacterium: Bifidobacterium cebidarum sp. nov. and Bifidobacterium leontopitheci sp. nov.</title>
        <authorList>
            <person name="Lugli G.A."/>
            <person name="Duranti S."/>
            <person name="Milani C."/>
            <person name="Turroni F."/>
            <person name="Ventura M."/>
        </authorList>
    </citation>
    <scope>NUCLEOTIDE SEQUENCE [LARGE SCALE GENOMIC DNA]</scope>
    <source>
        <strain evidence="1 2">DSM 100238</strain>
    </source>
</reference>
<name>A0A6A2V5X8_9BIFI</name>
<dbReference type="Proteomes" id="UP000440041">
    <property type="component" value="Unassembled WGS sequence"/>
</dbReference>
<keyword evidence="2" id="KW-1185">Reference proteome</keyword>